<evidence type="ECO:0000256" key="6">
    <source>
        <dbReference type="ARBA" id="ARBA00038170"/>
    </source>
</evidence>
<dbReference type="Proteomes" id="UP000887565">
    <property type="component" value="Unplaced"/>
</dbReference>
<dbReference type="SUPFAM" id="SSF52467">
    <property type="entry name" value="DHS-like NAD/FAD-binding domain"/>
    <property type="match status" value="1"/>
</dbReference>
<dbReference type="PANTHER" id="PTHR11085">
    <property type="entry name" value="NAD-DEPENDENT PROTEIN DEACYLASE SIRTUIN-5, MITOCHONDRIAL-RELATED"/>
    <property type="match status" value="1"/>
</dbReference>
<dbReference type="PANTHER" id="PTHR11085:SF12">
    <property type="entry name" value="NAD-DEPENDENT PROTEIN DEACYLASE SIRTUIN-6"/>
    <property type="match status" value="1"/>
</dbReference>
<dbReference type="WBParaSite" id="nRc.2.0.1.t11123-RA">
    <property type="protein sequence ID" value="nRc.2.0.1.t11123-RA"/>
    <property type="gene ID" value="nRc.2.0.1.g11123"/>
</dbReference>
<dbReference type="InterPro" id="IPR026590">
    <property type="entry name" value="Ssirtuin_cat_dom"/>
</dbReference>
<dbReference type="Gene3D" id="2.20.28.200">
    <property type="match status" value="1"/>
</dbReference>
<keyword evidence="3 7" id="KW-0479">Metal-binding</keyword>
<evidence type="ECO:0000256" key="2">
    <source>
        <dbReference type="ARBA" id="ARBA00022679"/>
    </source>
</evidence>
<dbReference type="InterPro" id="IPR050134">
    <property type="entry name" value="NAD-dep_sirtuin_deacylases"/>
</dbReference>
<feature type="domain" description="Deacetylase sirtuin-type" evidence="9">
    <location>
        <begin position="1"/>
        <end position="218"/>
    </location>
</feature>
<dbReference type="GO" id="GO:0005634">
    <property type="term" value="C:nucleus"/>
    <property type="evidence" value="ECO:0007669"/>
    <property type="project" value="TreeGrafter"/>
</dbReference>
<feature type="binding site" evidence="7">
    <location>
        <position position="91"/>
    </location>
    <ligand>
        <name>Zn(2+)</name>
        <dbReference type="ChEBI" id="CHEBI:29105"/>
    </ligand>
</feature>
<evidence type="ECO:0000256" key="1">
    <source>
        <dbReference type="ARBA" id="ARBA00012928"/>
    </source>
</evidence>
<evidence type="ECO:0000256" key="7">
    <source>
        <dbReference type="PROSITE-ProRule" id="PRU00236"/>
    </source>
</evidence>
<evidence type="ECO:0000313" key="10">
    <source>
        <dbReference type="Proteomes" id="UP000887565"/>
    </source>
</evidence>
<feature type="binding site" evidence="7">
    <location>
        <position position="123"/>
    </location>
    <ligand>
        <name>Zn(2+)</name>
        <dbReference type="ChEBI" id="CHEBI:29105"/>
    </ligand>
</feature>
<keyword evidence="10" id="KW-1185">Reference proteome</keyword>
<evidence type="ECO:0000256" key="8">
    <source>
        <dbReference type="SAM" id="MobiDB-lite"/>
    </source>
</evidence>
<dbReference type="Pfam" id="PF02146">
    <property type="entry name" value="SIR2"/>
    <property type="match status" value="1"/>
</dbReference>
<feature type="binding site" evidence="7">
    <location>
        <position position="113"/>
    </location>
    <ligand>
        <name>Zn(2+)</name>
        <dbReference type="ChEBI" id="CHEBI:29105"/>
    </ligand>
</feature>
<dbReference type="EC" id="2.3.1.286" evidence="1"/>
<protein>
    <recommendedName>
        <fullName evidence="1">protein acetyllysine N-acetyltransferase</fullName>
        <ecNumber evidence="1">2.3.1.286</ecNumber>
    </recommendedName>
</protein>
<dbReference type="PROSITE" id="PS50305">
    <property type="entry name" value="SIRTUIN"/>
    <property type="match status" value="1"/>
</dbReference>
<proteinExistence type="inferred from homology"/>
<evidence type="ECO:0000256" key="4">
    <source>
        <dbReference type="ARBA" id="ARBA00022833"/>
    </source>
</evidence>
<accession>A0A915IBG3</accession>
<keyword evidence="5" id="KW-0520">NAD</keyword>
<dbReference type="GO" id="GO:0070403">
    <property type="term" value="F:NAD+ binding"/>
    <property type="evidence" value="ECO:0007669"/>
    <property type="project" value="InterPro"/>
</dbReference>
<keyword evidence="4 7" id="KW-0862">Zinc</keyword>
<comment type="similarity">
    <text evidence="6">Belongs to the sirtuin family. Class IV subfamily.</text>
</comment>
<feature type="active site" description="Proton acceptor" evidence="7">
    <location>
        <position position="80"/>
    </location>
</feature>
<dbReference type="GO" id="GO:0046969">
    <property type="term" value="F:histone H3K9 deacetylase activity, NAD-dependent"/>
    <property type="evidence" value="ECO:0007669"/>
    <property type="project" value="TreeGrafter"/>
</dbReference>
<dbReference type="GO" id="GO:0000122">
    <property type="term" value="P:negative regulation of transcription by RNA polymerase II"/>
    <property type="evidence" value="ECO:0007669"/>
    <property type="project" value="TreeGrafter"/>
</dbReference>
<evidence type="ECO:0000256" key="5">
    <source>
        <dbReference type="ARBA" id="ARBA00023027"/>
    </source>
</evidence>
<feature type="region of interest" description="Disordered" evidence="8">
    <location>
        <begin position="272"/>
        <end position="292"/>
    </location>
</feature>
<dbReference type="InterPro" id="IPR003000">
    <property type="entry name" value="Sirtuin"/>
</dbReference>
<reference evidence="11" key="1">
    <citation type="submission" date="2022-11" db="UniProtKB">
        <authorList>
            <consortium name="WormBaseParasite"/>
        </authorList>
    </citation>
    <scope>IDENTIFICATION</scope>
</reference>
<organism evidence="10 11">
    <name type="scientific">Romanomermis culicivorax</name>
    <name type="common">Nematode worm</name>
    <dbReference type="NCBI Taxonomy" id="13658"/>
    <lineage>
        <taxon>Eukaryota</taxon>
        <taxon>Metazoa</taxon>
        <taxon>Ecdysozoa</taxon>
        <taxon>Nematoda</taxon>
        <taxon>Enoplea</taxon>
        <taxon>Dorylaimia</taxon>
        <taxon>Mermithida</taxon>
        <taxon>Mermithoidea</taxon>
        <taxon>Mermithidae</taxon>
        <taxon>Romanomermis</taxon>
    </lineage>
</organism>
<name>A0A915IBG3_ROMCU</name>
<evidence type="ECO:0000259" key="9">
    <source>
        <dbReference type="PROSITE" id="PS50305"/>
    </source>
</evidence>
<feature type="binding site" evidence="7">
    <location>
        <position position="88"/>
    </location>
    <ligand>
        <name>Zn(2+)</name>
        <dbReference type="ChEBI" id="CHEBI:29105"/>
    </ligand>
</feature>
<keyword evidence="2" id="KW-0808">Transferase</keyword>
<evidence type="ECO:0000256" key="3">
    <source>
        <dbReference type="ARBA" id="ARBA00022723"/>
    </source>
</evidence>
<dbReference type="GO" id="GO:0046872">
    <property type="term" value="F:metal ion binding"/>
    <property type="evidence" value="ECO:0007669"/>
    <property type="project" value="UniProtKB-KW"/>
</dbReference>
<sequence>MVDIHRPLSSITGPNGVWTLERDGKTPNFGVTFDDATPTYTHMALVTLEKLNILKYLVTQNVDGLHMRSGFPRDRMSELHGNVFIEQCDGCGTEVIHDNAISSVGQKPTGLKCSAKKPSGRFCHGHFIDTVLDWEAPLPEKQLKLAEGHSSIADLSICLGSTLQIVPAGTLPLLTRRNGGRMVIVNLQETKQDKQADLIIHARVDDVMSLLMNKLQLDCIPFSGHFVVPTSSNVAVDAYRNSIENVTSKSPSARKRSIKRPGRKTVLRLKSTVEKSDVKNNSSPSKRGRGRPAKFTKFLAQKEEQSKLFPSFSLDSCNGLITFEYNEDNRRCENENDKLNYHNDHDNETIRFKRCKTEEKVGNGVVVWEADDEVPL</sequence>
<dbReference type="Gene3D" id="3.40.50.1220">
    <property type="entry name" value="TPP-binding domain"/>
    <property type="match status" value="1"/>
</dbReference>
<dbReference type="AlphaFoldDB" id="A0A915IBG3"/>
<dbReference type="GO" id="GO:0003714">
    <property type="term" value="F:transcription corepressor activity"/>
    <property type="evidence" value="ECO:0007669"/>
    <property type="project" value="TreeGrafter"/>
</dbReference>
<evidence type="ECO:0000313" key="11">
    <source>
        <dbReference type="WBParaSite" id="nRc.2.0.1.t11123-RA"/>
    </source>
</evidence>
<dbReference type="InterPro" id="IPR029035">
    <property type="entry name" value="DHS-like_NAD/FAD-binding_dom"/>
</dbReference>